<reference evidence="8 9" key="1">
    <citation type="submission" date="2017-11" db="EMBL/GenBank/DDBJ databases">
        <title>Evolution of Phototrophy in the Chloroflexi Phylum Driven by Horizontal Gene Transfer.</title>
        <authorList>
            <person name="Ward L.M."/>
            <person name="Hemp J."/>
            <person name="Shih P.M."/>
            <person name="Mcglynn S.E."/>
            <person name="Fischer W."/>
        </authorList>
    </citation>
    <scope>NUCLEOTIDE SEQUENCE [LARGE SCALE GENOMIC DNA]</scope>
    <source>
        <strain evidence="8">JP3_7</strain>
    </source>
</reference>
<name>A0A2M8QBD3_9CHLR</name>
<dbReference type="InterPro" id="IPR007627">
    <property type="entry name" value="RNA_pol_sigma70_r2"/>
</dbReference>
<gene>
    <name evidence="8" type="ORF">CUN48_10355</name>
</gene>
<dbReference type="GO" id="GO:0006352">
    <property type="term" value="P:DNA-templated transcription initiation"/>
    <property type="evidence" value="ECO:0007669"/>
    <property type="project" value="InterPro"/>
</dbReference>
<evidence type="ECO:0000259" key="7">
    <source>
        <dbReference type="Pfam" id="PF08281"/>
    </source>
</evidence>
<evidence type="ECO:0000256" key="4">
    <source>
        <dbReference type="ARBA" id="ARBA00023163"/>
    </source>
</evidence>
<dbReference type="Gene3D" id="1.10.10.10">
    <property type="entry name" value="Winged helix-like DNA-binding domain superfamily/Winged helix DNA-binding domain"/>
    <property type="match status" value="1"/>
</dbReference>
<comment type="caution">
    <text evidence="8">The sequence shown here is derived from an EMBL/GenBank/DDBJ whole genome shotgun (WGS) entry which is preliminary data.</text>
</comment>
<evidence type="ECO:0000256" key="1">
    <source>
        <dbReference type="ARBA" id="ARBA00010641"/>
    </source>
</evidence>
<dbReference type="InterPro" id="IPR013249">
    <property type="entry name" value="RNA_pol_sigma70_r4_t2"/>
</dbReference>
<keyword evidence="2" id="KW-0805">Transcription regulation</keyword>
<dbReference type="InterPro" id="IPR013324">
    <property type="entry name" value="RNA_pol_sigma_r3/r4-like"/>
</dbReference>
<evidence type="ECO:0000256" key="3">
    <source>
        <dbReference type="ARBA" id="ARBA00023082"/>
    </source>
</evidence>
<comment type="similarity">
    <text evidence="1">Belongs to the sigma-70 factor family. ECF subfamily.</text>
</comment>
<protein>
    <submittedName>
        <fullName evidence="8">RNA polymerase subunit sigma-70</fullName>
    </submittedName>
</protein>
<dbReference type="Pfam" id="PF08281">
    <property type="entry name" value="Sigma70_r4_2"/>
    <property type="match status" value="1"/>
</dbReference>
<dbReference type="GO" id="GO:0016987">
    <property type="term" value="F:sigma factor activity"/>
    <property type="evidence" value="ECO:0007669"/>
    <property type="project" value="UniProtKB-KW"/>
</dbReference>
<evidence type="ECO:0000313" key="9">
    <source>
        <dbReference type="Proteomes" id="UP000230790"/>
    </source>
</evidence>
<feature type="domain" description="RNA polymerase sigma factor 70 region 4 type 2" evidence="7">
    <location>
        <begin position="154"/>
        <end position="207"/>
    </location>
</feature>
<evidence type="ECO:0000256" key="2">
    <source>
        <dbReference type="ARBA" id="ARBA00023015"/>
    </source>
</evidence>
<dbReference type="InterPro" id="IPR036388">
    <property type="entry name" value="WH-like_DNA-bd_sf"/>
</dbReference>
<dbReference type="InterPro" id="IPR039425">
    <property type="entry name" value="RNA_pol_sigma-70-like"/>
</dbReference>
<accession>A0A2M8QBD3</accession>
<dbReference type="PANTHER" id="PTHR43133:SF57">
    <property type="entry name" value="RNA POLYMERASE SIGMA-70 FACTOR"/>
    <property type="match status" value="1"/>
</dbReference>
<dbReference type="NCBIfam" id="TIGR02937">
    <property type="entry name" value="sigma70-ECF"/>
    <property type="match status" value="1"/>
</dbReference>
<organism evidence="8 9">
    <name type="scientific">Candidatus Thermofonsia Clade 3 bacterium</name>
    <dbReference type="NCBI Taxonomy" id="2364212"/>
    <lineage>
        <taxon>Bacteria</taxon>
        <taxon>Bacillati</taxon>
        <taxon>Chloroflexota</taxon>
        <taxon>Candidatus Thermofontia</taxon>
        <taxon>Candidatus Thermofonsia Clade 3</taxon>
    </lineage>
</organism>
<feature type="region of interest" description="Disordered" evidence="5">
    <location>
        <begin position="1"/>
        <end position="29"/>
    </location>
</feature>
<dbReference type="AlphaFoldDB" id="A0A2M8QBD3"/>
<proteinExistence type="inferred from homology"/>
<feature type="domain" description="RNA polymerase sigma-70 region 2" evidence="6">
    <location>
        <begin position="52"/>
        <end position="121"/>
    </location>
</feature>
<dbReference type="EMBL" id="PGTN01000067">
    <property type="protein sequence ID" value="PJF47111.1"/>
    <property type="molecule type" value="Genomic_DNA"/>
</dbReference>
<sequence length="220" mass="25400">MPTLTSSPTREAKPNALTATQSDHATANPFAGESDQALARRARTDREAFGALYERHVAAIYRYVFYRVGSVEDAEDLTARVFARALKHIHHYNDRGIPFTAWLYRIAHNVVVNFHRDNRRRPSVPLDEIETLHEPASHTDHADADQRIDSERDRQRLLQAIRLLPPERQHLIVLKFVEQLPNAEIGQIMHRSEGAVKSLYHRTLLQLREIMDELEHPRTP</sequence>
<evidence type="ECO:0000256" key="5">
    <source>
        <dbReference type="SAM" id="MobiDB-lite"/>
    </source>
</evidence>
<dbReference type="SUPFAM" id="SSF88946">
    <property type="entry name" value="Sigma2 domain of RNA polymerase sigma factors"/>
    <property type="match status" value="1"/>
</dbReference>
<dbReference type="CDD" id="cd06171">
    <property type="entry name" value="Sigma70_r4"/>
    <property type="match status" value="1"/>
</dbReference>
<evidence type="ECO:0000313" key="8">
    <source>
        <dbReference type="EMBL" id="PJF47111.1"/>
    </source>
</evidence>
<keyword evidence="4" id="KW-0804">Transcription</keyword>
<dbReference type="GO" id="GO:0003677">
    <property type="term" value="F:DNA binding"/>
    <property type="evidence" value="ECO:0007669"/>
    <property type="project" value="InterPro"/>
</dbReference>
<dbReference type="Gene3D" id="1.10.1740.10">
    <property type="match status" value="1"/>
</dbReference>
<dbReference type="InterPro" id="IPR013325">
    <property type="entry name" value="RNA_pol_sigma_r2"/>
</dbReference>
<dbReference type="Pfam" id="PF04542">
    <property type="entry name" value="Sigma70_r2"/>
    <property type="match status" value="1"/>
</dbReference>
<dbReference type="PANTHER" id="PTHR43133">
    <property type="entry name" value="RNA POLYMERASE ECF-TYPE SIGMA FACTO"/>
    <property type="match status" value="1"/>
</dbReference>
<dbReference type="InterPro" id="IPR014284">
    <property type="entry name" value="RNA_pol_sigma-70_dom"/>
</dbReference>
<dbReference type="Proteomes" id="UP000230790">
    <property type="component" value="Unassembled WGS sequence"/>
</dbReference>
<evidence type="ECO:0000259" key="6">
    <source>
        <dbReference type="Pfam" id="PF04542"/>
    </source>
</evidence>
<keyword evidence="3" id="KW-0731">Sigma factor</keyword>
<dbReference type="SUPFAM" id="SSF88659">
    <property type="entry name" value="Sigma3 and sigma4 domains of RNA polymerase sigma factors"/>
    <property type="match status" value="1"/>
</dbReference>